<evidence type="ECO:0008006" key="5">
    <source>
        <dbReference type="Google" id="ProtNLM"/>
    </source>
</evidence>
<keyword evidence="4" id="KW-1185">Reference proteome</keyword>
<gene>
    <name evidence="3" type="ORF">O3G_MSEX012498</name>
</gene>
<evidence type="ECO:0000313" key="3">
    <source>
        <dbReference type="EMBL" id="KAG6461221.1"/>
    </source>
</evidence>
<dbReference type="Pfam" id="PF03133">
    <property type="entry name" value="TTL"/>
    <property type="match status" value="1"/>
</dbReference>
<keyword evidence="2" id="KW-0472">Membrane</keyword>
<dbReference type="AlphaFoldDB" id="A0A921ZNU6"/>
<keyword evidence="2" id="KW-1133">Transmembrane helix</keyword>
<keyword evidence="2" id="KW-0812">Transmembrane</keyword>
<evidence type="ECO:0000313" key="4">
    <source>
        <dbReference type="Proteomes" id="UP000791440"/>
    </source>
</evidence>
<comment type="caution">
    <text evidence="3">The sequence shown here is derived from an EMBL/GenBank/DDBJ whole genome shotgun (WGS) entry which is preliminary data.</text>
</comment>
<accession>A0A921ZNU6</accession>
<dbReference type="InterPro" id="IPR004344">
    <property type="entry name" value="TTL/TTLL_fam"/>
</dbReference>
<dbReference type="EMBL" id="JH668728">
    <property type="protein sequence ID" value="KAG6461221.1"/>
    <property type="molecule type" value="Genomic_DNA"/>
</dbReference>
<dbReference type="InterPro" id="IPR053317">
    <property type="entry name" value="Tubulin_polyglutamylase"/>
</dbReference>
<organism evidence="3 4">
    <name type="scientific">Manduca sexta</name>
    <name type="common">Tobacco hawkmoth</name>
    <name type="synonym">Tobacco hornworm</name>
    <dbReference type="NCBI Taxonomy" id="7130"/>
    <lineage>
        <taxon>Eukaryota</taxon>
        <taxon>Metazoa</taxon>
        <taxon>Ecdysozoa</taxon>
        <taxon>Arthropoda</taxon>
        <taxon>Hexapoda</taxon>
        <taxon>Insecta</taxon>
        <taxon>Pterygota</taxon>
        <taxon>Neoptera</taxon>
        <taxon>Endopterygota</taxon>
        <taxon>Lepidoptera</taxon>
        <taxon>Glossata</taxon>
        <taxon>Ditrysia</taxon>
        <taxon>Bombycoidea</taxon>
        <taxon>Sphingidae</taxon>
        <taxon>Sphinginae</taxon>
        <taxon>Sphingini</taxon>
        <taxon>Manduca</taxon>
    </lineage>
</organism>
<evidence type="ECO:0000256" key="1">
    <source>
        <dbReference type="SAM" id="MobiDB-lite"/>
    </source>
</evidence>
<dbReference type="PANTHER" id="PTHR47113">
    <property type="entry name" value="LD09343P"/>
    <property type="match status" value="1"/>
</dbReference>
<sequence length="594" mass="68936">MEGKGNQDITEECNKENIDHENIEKADSDKKSEIPKYKFSDFSLDKNVNTFLLICVIGVSLGILLEVMNVQNREKTKDEVPKRRYWVYSAYSDVENKNGVLKHVHIVLDRVGYEKSTNKTDWSLLWSHDYPFRSLYPNMHKLKRHQKVNHFPGTGFITNKVDLATSKSEYIPRAFKLPQNKAEFLSYASVNKNALFLEKHNQHRGVYLKNVSEIDFSGESFVQEFVQKPFLVDGHKFDIGVYVVLTSVDPLRVYWYKGDVLFRYCPAKYYPFDPKNLDKYVIGDDYLPTWEVPSLAHPYTALGFSMKDSFDVYAKSKGKDTTKMWEDVQKAIADVFVKKEYHVIQALKSYPSSDNYFEMMRFDLVVDEDLKVYLLEANMSPNLSSAHYPPNQLLYEQVLYNLMGLVGVADHVKKDWNHGENAGAQNMVSTQKNIAVWGEQCSTVCKENCDSHELCELCRPCLNTKLRNSFLKAHREHLHKGDFRRLFPPPTVSLCISRGIVPIPKSRDRDLQIENNFGVVNISFRRCRVRSLRLSMIPRKTSYLSERSGLYVIIYCKYYRFNHLTRLRSAATQVLTKTNITSLLFLPLLLLNFD</sequence>
<proteinExistence type="predicted"/>
<dbReference type="Proteomes" id="UP000791440">
    <property type="component" value="Unassembled WGS sequence"/>
</dbReference>
<reference evidence="3" key="1">
    <citation type="journal article" date="2016" name="Insect Biochem. Mol. Biol.">
        <title>Multifaceted biological insights from a draft genome sequence of the tobacco hornworm moth, Manduca sexta.</title>
        <authorList>
            <person name="Kanost M.R."/>
            <person name="Arrese E.L."/>
            <person name="Cao X."/>
            <person name="Chen Y.R."/>
            <person name="Chellapilla S."/>
            <person name="Goldsmith M.R."/>
            <person name="Grosse-Wilde E."/>
            <person name="Heckel D.G."/>
            <person name="Herndon N."/>
            <person name="Jiang H."/>
            <person name="Papanicolaou A."/>
            <person name="Qu J."/>
            <person name="Soulages J.L."/>
            <person name="Vogel H."/>
            <person name="Walters J."/>
            <person name="Waterhouse R.M."/>
            <person name="Ahn S.J."/>
            <person name="Almeida F.C."/>
            <person name="An C."/>
            <person name="Aqrawi P."/>
            <person name="Bretschneider A."/>
            <person name="Bryant W.B."/>
            <person name="Bucks S."/>
            <person name="Chao H."/>
            <person name="Chevignon G."/>
            <person name="Christen J.M."/>
            <person name="Clarke D.F."/>
            <person name="Dittmer N.T."/>
            <person name="Ferguson L.C.F."/>
            <person name="Garavelou S."/>
            <person name="Gordon K.H.J."/>
            <person name="Gunaratna R.T."/>
            <person name="Han Y."/>
            <person name="Hauser F."/>
            <person name="He Y."/>
            <person name="Heidel-Fischer H."/>
            <person name="Hirsh A."/>
            <person name="Hu Y."/>
            <person name="Jiang H."/>
            <person name="Kalra D."/>
            <person name="Klinner C."/>
            <person name="Konig C."/>
            <person name="Kovar C."/>
            <person name="Kroll A.R."/>
            <person name="Kuwar S.S."/>
            <person name="Lee S.L."/>
            <person name="Lehman R."/>
            <person name="Li K."/>
            <person name="Li Z."/>
            <person name="Liang H."/>
            <person name="Lovelace S."/>
            <person name="Lu Z."/>
            <person name="Mansfield J.H."/>
            <person name="McCulloch K.J."/>
            <person name="Mathew T."/>
            <person name="Morton B."/>
            <person name="Muzny D.M."/>
            <person name="Neunemann D."/>
            <person name="Ongeri F."/>
            <person name="Pauchet Y."/>
            <person name="Pu L.L."/>
            <person name="Pyrousis I."/>
            <person name="Rao X.J."/>
            <person name="Redding A."/>
            <person name="Roesel C."/>
            <person name="Sanchez-Gracia A."/>
            <person name="Schaack S."/>
            <person name="Shukla A."/>
            <person name="Tetreau G."/>
            <person name="Wang Y."/>
            <person name="Xiong G.H."/>
            <person name="Traut W."/>
            <person name="Walsh T.K."/>
            <person name="Worley K.C."/>
            <person name="Wu D."/>
            <person name="Wu W."/>
            <person name="Wu Y.Q."/>
            <person name="Zhang X."/>
            <person name="Zou Z."/>
            <person name="Zucker H."/>
            <person name="Briscoe A.D."/>
            <person name="Burmester T."/>
            <person name="Clem R.J."/>
            <person name="Feyereisen R."/>
            <person name="Grimmelikhuijzen C.J.P."/>
            <person name="Hamodrakas S.J."/>
            <person name="Hansson B.S."/>
            <person name="Huguet E."/>
            <person name="Jermiin L.S."/>
            <person name="Lan Q."/>
            <person name="Lehman H.K."/>
            <person name="Lorenzen M."/>
            <person name="Merzendorfer H."/>
            <person name="Michalopoulos I."/>
            <person name="Morton D.B."/>
            <person name="Muthukrishnan S."/>
            <person name="Oakeshott J.G."/>
            <person name="Palmer W."/>
            <person name="Park Y."/>
            <person name="Passarelli A.L."/>
            <person name="Rozas J."/>
            <person name="Schwartz L.M."/>
            <person name="Smith W."/>
            <person name="Southgate A."/>
            <person name="Vilcinskas A."/>
            <person name="Vogt R."/>
            <person name="Wang P."/>
            <person name="Werren J."/>
            <person name="Yu X.Q."/>
            <person name="Zhou J.J."/>
            <person name="Brown S.J."/>
            <person name="Scherer S.E."/>
            <person name="Richards S."/>
            <person name="Blissard G.W."/>
        </authorList>
    </citation>
    <scope>NUCLEOTIDE SEQUENCE</scope>
</reference>
<name>A0A921ZNU6_MANSE</name>
<feature type="region of interest" description="Disordered" evidence="1">
    <location>
        <begin position="1"/>
        <end position="29"/>
    </location>
</feature>
<dbReference type="PANTHER" id="PTHR47113:SF1">
    <property type="entry name" value="LD09343P"/>
    <property type="match status" value="1"/>
</dbReference>
<protein>
    <recommendedName>
        <fullName evidence="5">Tubulin polyglutamylase ttll-15</fullName>
    </recommendedName>
</protein>
<feature type="transmembrane region" description="Helical" evidence="2">
    <location>
        <begin position="48"/>
        <end position="67"/>
    </location>
</feature>
<dbReference type="PROSITE" id="PS51221">
    <property type="entry name" value="TTL"/>
    <property type="match status" value="1"/>
</dbReference>
<feature type="compositionally biased region" description="Basic and acidic residues" evidence="1">
    <location>
        <begin position="12"/>
        <end position="29"/>
    </location>
</feature>
<reference evidence="3" key="2">
    <citation type="submission" date="2020-12" db="EMBL/GenBank/DDBJ databases">
        <authorList>
            <person name="Kanost M."/>
        </authorList>
    </citation>
    <scope>NUCLEOTIDE SEQUENCE</scope>
</reference>
<evidence type="ECO:0000256" key="2">
    <source>
        <dbReference type="SAM" id="Phobius"/>
    </source>
</evidence>